<accession>A0AA39M6C3</accession>
<protein>
    <recommendedName>
        <fullName evidence="1">DNA helicase Pif1-like 2B domain-containing protein</fullName>
    </recommendedName>
</protein>
<proteinExistence type="predicted"/>
<dbReference type="InterPro" id="IPR049163">
    <property type="entry name" value="Pif1-like_2B_dom"/>
</dbReference>
<reference evidence="2" key="1">
    <citation type="submission" date="2023-06" db="EMBL/GenBank/DDBJ databases">
        <title>Genomic analysis of the entomopathogenic nematode Steinernema hermaphroditum.</title>
        <authorList>
            <person name="Schwarz E.M."/>
            <person name="Heppert J.K."/>
            <person name="Baniya A."/>
            <person name="Schwartz H.T."/>
            <person name="Tan C.-H."/>
            <person name="Antoshechkin I."/>
            <person name="Sternberg P.W."/>
            <person name="Goodrich-Blair H."/>
            <person name="Dillman A.R."/>
        </authorList>
    </citation>
    <scope>NUCLEOTIDE SEQUENCE</scope>
    <source>
        <strain evidence="2">PS9179</strain>
        <tissue evidence="2">Whole animal</tissue>
    </source>
</reference>
<comment type="caution">
    <text evidence="2">The sequence shown here is derived from an EMBL/GenBank/DDBJ whole genome shotgun (WGS) entry which is preliminary data.</text>
</comment>
<evidence type="ECO:0000313" key="2">
    <source>
        <dbReference type="EMBL" id="KAK0422150.1"/>
    </source>
</evidence>
<evidence type="ECO:0000313" key="3">
    <source>
        <dbReference type="Proteomes" id="UP001175271"/>
    </source>
</evidence>
<evidence type="ECO:0000259" key="1">
    <source>
        <dbReference type="Pfam" id="PF21530"/>
    </source>
</evidence>
<dbReference type="Pfam" id="PF21530">
    <property type="entry name" value="Pif1_2B_dom"/>
    <property type="match status" value="1"/>
</dbReference>
<dbReference type="AlphaFoldDB" id="A0AA39M6C3"/>
<sequence length="131" mass="15030">MEMCDMIVGHPLHFFDVGHVFINTNDSDKRSRMVKEASKFEDMDNWLDTYYPRRDATLDDAPLFNLMIHFELHRTPSGMLKHFLELQEGAMVMLLRNLDVKGGLCNGTKLIVVKMMNTGVLCKFVNPPPNA</sequence>
<dbReference type="EMBL" id="JAUCMV010000001">
    <property type="protein sequence ID" value="KAK0422150.1"/>
    <property type="molecule type" value="Genomic_DNA"/>
</dbReference>
<feature type="domain" description="DNA helicase Pif1-like 2B" evidence="1">
    <location>
        <begin position="77"/>
        <end position="114"/>
    </location>
</feature>
<dbReference type="Proteomes" id="UP001175271">
    <property type="component" value="Unassembled WGS sequence"/>
</dbReference>
<name>A0AA39M6C3_9BILA</name>
<organism evidence="2 3">
    <name type="scientific">Steinernema hermaphroditum</name>
    <dbReference type="NCBI Taxonomy" id="289476"/>
    <lineage>
        <taxon>Eukaryota</taxon>
        <taxon>Metazoa</taxon>
        <taxon>Ecdysozoa</taxon>
        <taxon>Nematoda</taxon>
        <taxon>Chromadorea</taxon>
        <taxon>Rhabditida</taxon>
        <taxon>Tylenchina</taxon>
        <taxon>Panagrolaimomorpha</taxon>
        <taxon>Strongyloidoidea</taxon>
        <taxon>Steinernematidae</taxon>
        <taxon>Steinernema</taxon>
    </lineage>
</organism>
<keyword evidence="3" id="KW-1185">Reference proteome</keyword>
<gene>
    <name evidence="2" type="ORF">QR680_007397</name>
</gene>